<evidence type="ECO:0000256" key="10">
    <source>
        <dbReference type="ARBA" id="ARBA00022989"/>
    </source>
</evidence>
<dbReference type="AlphaFoldDB" id="L1IFA6"/>
<comment type="subcellular location">
    <subcellularLocation>
        <location evidence="2">Golgi apparatus membrane</location>
        <topology evidence="2">Single-pass type II membrane protein</topology>
    </subcellularLocation>
</comment>
<dbReference type="Gene3D" id="3.90.550.10">
    <property type="entry name" value="Spore Coat Polysaccharide Biosynthesis Protein SpsA, Chain A"/>
    <property type="match status" value="1"/>
</dbReference>
<evidence type="ECO:0000256" key="12">
    <source>
        <dbReference type="ARBA" id="ARBA00023136"/>
    </source>
</evidence>
<comment type="pathway">
    <text evidence="3">Protein modification; protein glycosylation.</text>
</comment>
<dbReference type="GO" id="GO:0046872">
    <property type="term" value="F:metal ion binding"/>
    <property type="evidence" value="ECO:0007669"/>
    <property type="project" value="UniProtKB-KW"/>
</dbReference>
<evidence type="ECO:0000256" key="2">
    <source>
        <dbReference type="ARBA" id="ARBA00004323"/>
    </source>
</evidence>
<dbReference type="Proteomes" id="UP000011087">
    <property type="component" value="Unassembled WGS sequence"/>
</dbReference>
<protein>
    <submittedName>
        <fullName evidence="15 16">Uncharacterized protein</fullName>
    </submittedName>
</protein>
<dbReference type="SUPFAM" id="SSF53448">
    <property type="entry name" value="Nucleotide-diphospho-sugar transferases"/>
    <property type="match status" value="1"/>
</dbReference>
<dbReference type="PANTHER" id="PTHR46396:SF1">
    <property type="entry name" value="PROTEIN O-LINKED-MANNOSE BETA-1,2-N-ACETYLGLUCOSAMINYLTRANSFERASE 1"/>
    <property type="match status" value="1"/>
</dbReference>
<dbReference type="KEGG" id="gtt:GUITHDRAFT_147147"/>
<dbReference type="UniPathway" id="UPA00378"/>
<reference evidence="16" key="3">
    <citation type="submission" date="2015-06" db="UniProtKB">
        <authorList>
            <consortium name="EnsemblProtists"/>
        </authorList>
    </citation>
    <scope>IDENTIFICATION</scope>
</reference>
<evidence type="ECO:0000256" key="9">
    <source>
        <dbReference type="ARBA" id="ARBA00022968"/>
    </source>
</evidence>
<dbReference type="RefSeq" id="XP_005821515.1">
    <property type="nucleotide sequence ID" value="XM_005821458.1"/>
</dbReference>
<reference evidence="15 17" key="1">
    <citation type="journal article" date="2012" name="Nature">
        <title>Algal genomes reveal evolutionary mosaicism and the fate of nucleomorphs.</title>
        <authorList>
            <consortium name="DOE Joint Genome Institute"/>
            <person name="Curtis B.A."/>
            <person name="Tanifuji G."/>
            <person name="Burki F."/>
            <person name="Gruber A."/>
            <person name="Irimia M."/>
            <person name="Maruyama S."/>
            <person name="Arias M.C."/>
            <person name="Ball S.G."/>
            <person name="Gile G.H."/>
            <person name="Hirakawa Y."/>
            <person name="Hopkins J.F."/>
            <person name="Kuo A."/>
            <person name="Rensing S.A."/>
            <person name="Schmutz J."/>
            <person name="Symeonidi A."/>
            <person name="Elias M."/>
            <person name="Eveleigh R.J."/>
            <person name="Herman E.K."/>
            <person name="Klute M.J."/>
            <person name="Nakayama T."/>
            <person name="Obornik M."/>
            <person name="Reyes-Prieto A."/>
            <person name="Armbrust E.V."/>
            <person name="Aves S.J."/>
            <person name="Beiko R.G."/>
            <person name="Coutinho P."/>
            <person name="Dacks J.B."/>
            <person name="Durnford D.G."/>
            <person name="Fast N.M."/>
            <person name="Green B.R."/>
            <person name="Grisdale C.J."/>
            <person name="Hempel F."/>
            <person name="Henrissat B."/>
            <person name="Hoppner M.P."/>
            <person name="Ishida K."/>
            <person name="Kim E."/>
            <person name="Koreny L."/>
            <person name="Kroth P.G."/>
            <person name="Liu Y."/>
            <person name="Malik S.B."/>
            <person name="Maier U.G."/>
            <person name="McRose D."/>
            <person name="Mock T."/>
            <person name="Neilson J.A."/>
            <person name="Onodera N.T."/>
            <person name="Poole A.M."/>
            <person name="Pritham E.J."/>
            <person name="Richards T.A."/>
            <person name="Rocap G."/>
            <person name="Roy S.W."/>
            <person name="Sarai C."/>
            <person name="Schaack S."/>
            <person name="Shirato S."/>
            <person name="Slamovits C.H."/>
            <person name="Spencer D.F."/>
            <person name="Suzuki S."/>
            <person name="Worden A.Z."/>
            <person name="Zauner S."/>
            <person name="Barry K."/>
            <person name="Bell C."/>
            <person name="Bharti A.K."/>
            <person name="Crow J.A."/>
            <person name="Grimwood J."/>
            <person name="Kramer R."/>
            <person name="Lindquist E."/>
            <person name="Lucas S."/>
            <person name="Salamov A."/>
            <person name="McFadden G.I."/>
            <person name="Lane C.E."/>
            <person name="Keeling P.J."/>
            <person name="Gray M.W."/>
            <person name="Grigoriev I.V."/>
            <person name="Archibald J.M."/>
        </authorList>
    </citation>
    <scope>NUCLEOTIDE SEQUENCE</scope>
    <source>
        <strain evidence="15 17">CCMP2712</strain>
    </source>
</reference>
<comment type="cofactor">
    <cofactor evidence="1">
        <name>Mn(2+)</name>
        <dbReference type="ChEBI" id="CHEBI:29035"/>
    </cofactor>
</comment>
<evidence type="ECO:0000313" key="16">
    <source>
        <dbReference type="EnsemblProtists" id="EKX34535"/>
    </source>
</evidence>
<evidence type="ECO:0000256" key="5">
    <source>
        <dbReference type="ARBA" id="ARBA00022676"/>
    </source>
</evidence>
<evidence type="ECO:0000256" key="4">
    <source>
        <dbReference type="ARBA" id="ARBA00006492"/>
    </source>
</evidence>
<keyword evidence="5" id="KW-0328">Glycosyltransferase</keyword>
<feature type="transmembrane region" description="Helical" evidence="14">
    <location>
        <begin position="25"/>
        <end position="44"/>
    </location>
</feature>
<keyword evidence="8" id="KW-0479">Metal-binding</keyword>
<dbReference type="GO" id="GO:0016266">
    <property type="term" value="P:protein O-linked glycosylation via N-acetyl-galactosamine"/>
    <property type="evidence" value="ECO:0007669"/>
    <property type="project" value="TreeGrafter"/>
</dbReference>
<evidence type="ECO:0000256" key="11">
    <source>
        <dbReference type="ARBA" id="ARBA00023034"/>
    </source>
</evidence>
<dbReference type="InterPro" id="IPR052463">
    <property type="entry name" value="O-linked_mannose_GnT"/>
</dbReference>
<keyword evidence="10 14" id="KW-1133">Transmembrane helix</keyword>
<dbReference type="InterPro" id="IPR029044">
    <property type="entry name" value="Nucleotide-diphossugar_trans"/>
</dbReference>
<evidence type="ECO:0000313" key="15">
    <source>
        <dbReference type="EMBL" id="EKX34535.1"/>
    </source>
</evidence>
<sequence length="1053" mass="118353">MKNDPKKPISRSTASVLPTAKQTSFLLLGITMGLFISQNLFYIVMNKKILIKRSDMKQLSPSPKSQDQPCPDWLLFSVIRSAILQAERKLERDLDVVSLKKDISVSMLRCQQQGNMSVCDADLRLNVVSLHNLEGMAIMNEVLPYQNYKRSTVADRSGCNISLDVLGAIHQSSVQVDVICRQVKSRITSLAVLVPLVGMPEVNEEWLLSVLAEWVTAADTLFLDVDVVFIAGGDGEAVRQAVARGYGEEELEGDRMRAREQGSLPHHYRCIHNSQGSVNVIVLTPPDPSECSFAHGDDVNRTLCQVAVGFRQYKQLCDNVECLHEYVLQQGAGFTICREHISEFLKALLAVRRSFSAVRCGPELSCFLVNANDVSFWSSHLQPPVLHYSHEFVFQLAQGMTKTSQAYFADSSLLVFRLSLVQASKQMAGADQRLSSLTCSQLLSRTHFPGSSQLDELYSEDTGCVISIDSFSPCLDKEKSIQTLTMPHWFRRAPPPARAISVQIITKDRPELLYKTLMKLVEQTRPACITVHIDSMNELDMTDKQRKTLRTVQWFSRMYGILWRRNPNGFHPSIMRRLGFRRNYVGYHKDATKLFPTDRLVHMTWNALAYAFDSPSTPSECSRNATVVLEDDLLPADDLLSFLEFGYCEMLKDPNLMVVSAWNDNSYNIRPGLQCAVQRGEYFMSLGWLTTRAVYEQVMSPSLWPVSDTSNRDEDKIQTLTIIGGWETPFLNIFKGSRSGLFPVVSRVFHQPSSSGWSVTKWIQSQVLDVQSFQVSSKACAFEEVREETYDRKLALKFHDGVWVSLEHTRCFKDLLIKERSTTYLVALSDTQRGRSPNFASILYPFSLISGIGKVRGYYKDMVMVHVAHHTIFLVGPHAPVLERNGSAQSLFAKLAMSSEQALNFFNSSCKHDKTIILPAVLAAANQGRTTSPFVLVVAGRPREDCDTVCKHLSRVCTTWGAIYASIPNKLQGRSAARSLNPSKSPLFNNKPTAYGDRLAEVRNDLPVLHNQSLLTGPIRLFRCSANTEPSNKRICPCFTHEFVASEGHKKLF</sequence>
<dbReference type="GO" id="GO:0000139">
    <property type="term" value="C:Golgi membrane"/>
    <property type="evidence" value="ECO:0007669"/>
    <property type="project" value="UniProtKB-SubCell"/>
</dbReference>
<dbReference type="HOGENOM" id="CLU_293109_0_0_1"/>
<comment type="similarity">
    <text evidence="4">Belongs to the glycosyltransferase 13 family.</text>
</comment>
<organism evidence="15">
    <name type="scientific">Guillardia theta (strain CCMP2712)</name>
    <name type="common">Cryptophyte</name>
    <dbReference type="NCBI Taxonomy" id="905079"/>
    <lineage>
        <taxon>Eukaryota</taxon>
        <taxon>Cryptophyceae</taxon>
        <taxon>Pyrenomonadales</taxon>
        <taxon>Geminigeraceae</taxon>
        <taxon>Guillardia</taxon>
    </lineage>
</organism>
<evidence type="ECO:0000256" key="7">
    <source>
        <dbReference type="ARBA" id="ARBA00022692"/>
    </source>
</evidence>
<dbReference type="OrthoDB" id="440755at2759"/>
<evidence type="ECO:0000256" key="14">
    <source>
        <dbReference type="SAM" id="Phobius"/>
    </source>
</evidence>
<name>L1IFA6_GUITC</name>
<evidence type="ECO:0000256" key="13">
    <source>
        <dbReference type="ARBA" id="ARBA00023211"/>
    </source>
</evidence>
<keyword evidence="13" id="KW-0464">Manganese</keyword>
<accession>L1IFA6</accession>
<dbReference type="GO" id="GO:0047223">
    <property type="term" value="F:beta-1,3-galactosyl-O-glycosyl-glycoprotein beta-1,3-N-acetylglucosaminyltransferase activity"/>
    <property type="evidence" value="ECO:0007669"/>
    <property type="project" value="TreeGrafter"/>
</dbReference>
<reference evidence="17" key="2">
    <citation type="submission" date="2012-11" db="EMBL/GenBank/DDBJ databases">
        <authorList>
            <person name="Kuo A."/>
            <person name="Curtis B.A."/>
            <person name="Tanifuji G."/>
            <person name="Burki F."/>
            <person name="Gruber A."/>
            <person name="Irimia M."/>
            <person name="Maruyama S."/>
            <person name="Arias M.C."/>
            <person name="Ball S.G."/>
            <person name="Gile G.H."/>
            <person name="Hirakawa Y."/>
            <person name="Hopkins J.F."/>
            <person name="Rensing S.A."/>
            <person name="Schmutz J."/>
            <person name="Symeonidi A."/>
            <person name="Elias M."/>
            <person name="Eveleigh R.J."/>
            <person name="Herman E.K."/>
            <person name="Klute M.J."/>
            <person name="Nakayama T."/>
            <person name="Obornik M."/>
            <person name="Reyes-Prieto A."/>
            <person name="Armbrust E.V."/>
            <person name="Aves S.J."/>
            <person name="Beiko R.G."/>
            <person name="Coutinho P."/>
            <person name="Dacks J.B."/>
            <person name="Durnford D.G."/>
            <person name="Fast N.M."/>
            <person name="Green B.R."/>
            <person name="Grisdale C."/>
            <person name="Hempe F."/>
            <person name="Henrissat B."/>
            <person name="Hoppner M.P."/>
            <person name="Ishida K.-I."/>
            <person name="Kim E."/>
            <person name="Koreny L."/>
            <person name="Kroth P.G."/>
            <person name="Liu Y."/>
            <person name="Malik S.-B."/>
            <person name="Maier U.G."/>
            <person name="McRose D."/>
            <person name="Mock T."/>
            <person name="Neilson J.A."/>
            <person name="Onodera N.T."/>
            <person name="Poole A.M."/>
            <person name="Pritham E.J."/>
            <person name="Richards T.A."/>
            <person name="Rocap G."/>
            <person name="Roy S.W."/>
            <person name="Sarai C."/>
            <person name="Schaack S."/>
            <person name="Shirato S."/>
            <person name="Slamovits C.H."/>
            <person name="Spencer D.F."/>
            <person name="Suzuki S."/>
            <person name="Worden A.Z."/>
            <person name="Zauner S."/>
            <person name="Barry K."/>
            <person name="Bell C."/>
            <person name="Bharti A.K."/>
            <person name="Crow J.A."/>
            <person name="Grimwood J."/>
            <person name="Kramer R."/>
            <person name="Lindquist E."/>
            <person name="Lucas S."/>
            <person name="Salamov A."/>
            <person name="McFadden G.I."/>
            <person name="Lane C.E."/>
            <person name="Keeling P.J."/>
            <person name="Gray M.W."/>
            <person name="Grigoriev I.V."/>
            <person name="Archibald J.M."/>
        </authorList>
    </citation>
    <scope>NUCLEOTIDE SEQUENCE</scope>
    <source>
        <strain evidence="17">CCMP2712</strain>
    </source>
</reference>
<keyword evidence="9" id="KW-0735">Signal-anchor</keyword>
<keyword evidence="17" id="KW-1185">Reference proteome</keyword>
<keyword evidence="11" id="KW-0333">Golgi apparatus</keyword>
<dbReference type="EMBL" id="JH993107">
    <property type="protein sequence ID" value="EKX34535.1"/>
    <property type="molecule type" value="Genomic_DNA"/>
</dbReference>
<evidence type="ECO:0000256" key="8">
    <source>
        <dbReference type="ARBA" id="ARBA00022723"/>
    </source>
</evidence>
<dbReference type="PaxDb" id="55529-EKX34535"/>
<keyword evidence="12 14" id="KW-0472">Membrane</keyword>
<dbReference type="PANTHER" id="PTHR46396">
    <property type="entry name" value="PROTEIN O-LINKED-MANNOSE BETA-1,2-N-ACETYLGLUCOSAMINYLTRANSFERASE 1"/>
    <property type="match status" value="1"/>
</dbReference>
<keyword evidence="7 14" id="KW-0812">Transmembrane</keyword>
<dbReference type="GeneID" id="17291289"/>
<gene>
    <name evidence="15" type="ORF">GUITHDRAFT_147147</name>
</gene>
<evidence type="ECO:0000256" key="1">
    <source>
        <dbReference type="ARBA" id="ARBA00001936"/>
    </source>
</evidence>
<evidence type="ECO:0000313" key="17">
    <source>
        <dbReference type="Proteomes" id="UP000011087"/>
    </source>
</evidence>
<keyword evidence="6" id="KW-0808">Transferase</keyword>
<proteinExistence type="inferred from homology"/>
<dbReference type="Pfam" id="PF03071">
    <property type="entry name" value="GNT-I"/>
    <property type="match status" value="1"/>
</dbReference>
<evidence type="ECO:0000256" key="3">
    <source>
        <dbReference type="ARBA" id="ARBA00004922"/>
    </source>
</evidence>
<dbReference type="InterPro" id="IPR004139">
    <property type="entry name" value="Glyco_trans_13"/>
</dbReference>
<evidence type="ECO:0000256" key="6">
    <source>
        <dbReference type="ARBA" id="ARBA00022679"/>
    </source>
</evidence>
<dbReference type="EnsemblProtists" id="EKX34535">
    <property type="protein sequence ID" value="EKX34535"/>
    <property type="gene ID" value="GUITHDRAFT_147147"/>
</dbReference>